<keyword evidence="4" id="KW-0677">Repeat</keyword>
<organism evidence="8 9">
    <name type="scientific">Mya arenaria</name>
    <name type="common">Soft-shell clam</name>
    <dbReference type="NCBI Taxonomy" id="6604"/>
    <lineage>
        <taxon>Eukaryota</taxon>
        <taxon>Metazoa</taxon>
        <taxon>Spiralia</taxon>
        <taxon>Lophotrochozoa</taxon>
        <taxon>Mollusca</taxon>
        <taxon>Bivalvia</taxon>
        <taxon>Autobranchia</taxon>
        <taxon>Heteroconchia</taxon>
        <taxon>Euheterodonta</taxon>
        <taxon>Imparidentia</taxon>
        <taxon>Neoheterodontei</taxon>
        <taxon>Myida</taxon>
        <taxon>Myoidea</taxon>
        <taxon>Myidae</taxon>
        <taxon>Mya</taxon>
    </lineage>
</organism>
<dbReference type="Pfam" id="PF00090">
    <property type="entry name" value="TSP_1"/>
    <property type="match status" value="2"/>
</dbReference>
<evidence type="ECO:0000259" key="7">
    <source>
        <dbReference type="PROSITE" id="PS50871"/>
    </source>
</evidence>
<evidence type="ECO:0000256" key="5">
    <source>
        <dbReference type="ARBA" id="ARBA00023157"/>
    </source>
</evidence>
<dbReference type="InterPro" id="IPR000884">
    <property type="entry name" value="TSP1_rpt"/>
</dbReference>
<keyword evidence="9" id="KW-1185">Reference proteome</keyword>
<gene>
    <name evidence="8" type="ORF">MAR_032821</name>
</gene>
<dbReference type="InterPro" id="IPR036383">
    <property type="entry name" value="TSP1_rpt_sf"/>
</dbReference>
<dbReference type="EMBL" id="CP111028">
    <property type="protein sequence ID" value="WAR30279.1"/>
    <property type="molecule type" value="Genomic_DNA"/>
</dbReference>
<dbReference type="InterPro" id="IPR001073">
    <property type="entry name" value="C1q_dom"/>
</dbReference>
<keyword evidence="5" id="KW-1015">Disulfide bond</keyword>
<dbReference type="Proteomes" id="UP001164746">
    <property type="component" value="Chromosome 17"/>
</dbReference>
<evidence type="ECO:0000256" key="1">
    <source>
        <dbReference type="ARBA" id="ARBA00004613"/>
    </source>
</evidence>
<dbReference type="Gene3D" id="2.60.120.40">
    <property type="match status" value="1"/>
</dbReference>
<dbReference type="PRINTS" id="PR01705">
    <property type="entry name" value="TSP1REPEAT"/>
</dbReference>
<accession>A0ABY7GAB8</accession>
<protein>
    <submittedName>
        <fullName evidence="8">CADN-like protein</fullName>
    </submittedName>
</protein>
<keyword evidence="2" id="KW-0964">Secreted</keyword>
<evidence type="ECO:0000256" key="2">
    <source>
        <dbReference type="ARBA" id="ARBA00022525"/>
    </source>
</evidence>
<evidence type="ECO:0000313" key="9">
    <source>
        <dbReference type="Proteomes" id="UP001164746"/>
    </source>
</evidence>
<feature type="signal peptide" evidence="6">
    <location>
        <begin position="1"/>
        <end position="19"/>
    </location>
</feature>
<reference evidence="8" key="1">
    <citation type="submission" date="2022-11" db="EMBL/GenBank/DDBJ databases">
        <title>Centuries of genome instability and evolution in soft-shell clam transmissible cancer (bioRxiv).</title>
        <authorList>
            <person name="Hart S.F.M."/>
            <person name="Yonemitsu M.A."/>
            <person name="Giersch R.M."/>
            <person name="Beal B.F."/>
            <person name="Arriagada G."/>
            <person name="Davis B.W."/>
            <person name="Ostrander E.A."/>
            <person name="Goff S.P."/>
            <person name="Metzger M.J."/>
        </authorList>
    </citation>
    <scope>NUCLEOTIDE SEQUENCE</scope>
    <source>
        <strain evidence="8">MELC-2E11</strain>
        <tissue evidence="8">Siphon/mantle</tissue>
    </source>
</reference>
<name>A0ABY7GAB8_MYAAR</name>
<feature type="chain" id="PRO_5047234212" evidence="6">
    <location>
        <begin position="20"/>
        <end position="343"/>
    </location>
</feature>
<dbReference type="SUPFAM" id="SSF49842">
    <property type="entry name" value="TNF-like"/>
    <property type="match status" value="1"/>
</dbReference>
<comment type="subcellular location">
    <subcellularLocation>
        <location evidence="1">Secreted</location>
    </subcellularLocation>
</comment>
<dbReference type="InterPro" id="IPR008983">
    <property type="entry name" value="Tumour_necrosis_fac-like_dom"/>
</dbReference>
<dbReference type="PROSITE" id="PS50871">
    <property type="entry name" value="C1Q"/>
    <property type="match status" value="1"/>
</dbReference>
<sequence>MAAGLLMACILLLVVSVKGFVVDEAMTTPKVNCVDTDNCDFLNVTYHICNDVQLAKEHCKLFCRLCDAVDGYWSDWGQWSGCDVSCGKGTRSRVRLCDNPAPTHGGDDCAGSKDEHDVCVLESCPGMFNFELTTIESTVIFNAVFSILDNITLVSYSLHVDGWDNWSAWSSCTVTCGQGLKNRHRACNATMGTMLGGGCIGNDQEQIACNMTSCDVVVLFYARSPTDRSISSNEKIVYVTVTTNKGGGYNSSNGVFTAPHNGLYLFTSHTCVYGSNYAYTGIVKEGTVLQQSASRSINYEECNSIQAAVELGVGERVWVQGTSTSTLYEDSLLICSFSGMLIN</sequence>
<proteinExistence type="predicted"/>
<dbReference type="Gene3D" id="2.20.100.10">
    <property type="entry name" value="Thrombospondin type-1 (TSP1) repeat"/>
    <property type="match status" value="2"/>
</dbReference>
<evidence type="ECO:0000256" key="3">
    <source>
        <dbReference type="ARBA" id="ARBA00022729"/>
    </source>
</evidence>
<keyword evidence="3 6" id="KW-0732">Signal</keyword>
<evidence type="ECO:0000256" key="4">
    <source>
        <dbReference type="ARBA" id="ARBA00022737"/>
    </source>
</evidence>
<dbReference type="PRINTS" id="PR00007">
    <property type="entry name" value="COMPLEMNTC1Q"/>
</dbReference>
<evidence type="ECO:0000256" key="6">
    <source>
        <dbReference type="SAM" id="SignalP"/>
    </source>
</evidence>
<evidence type="ECO:0000313" key="8">
    <source>
        <dbReference type="EMBL" id="WAR30279.1"/>
    </source>
</evidence>
<dbReference type="InterPro" id="IPR052065">
    <property type="entry name" value="Compl_asym_regulator"/>
</dbReference>
<dbReference type="PANTHER" id="PTHR22906">
    <property type="entry name" value="PROPERDIN"/>
    <property type="match status" value="1"/>
</dbReference>
<dbReference type="PROSITE" id="PS50092">
    <property type="entry name" value="TSP1"/>
    <property type="match status" value="2"/>
</dbReference>
<feature type="domain" description="C1q" evidence="7">
    <location>
        <begin position="213"/>
        <end position="343"/>
    </location>
</feature>
<dbReference type="SMART" id="SM00110">
    <property type="entry name" value="C1Q"/>
    <property type="match status" value="1"/>
</dbReference>
<dbReference type="PANTHER" id="PTHR22906:SF43">
    <property type="entry name" value="PROPERDIN"/>
    <property type="match status" value="1"/>
</dbReference>
<dbReference type="SUPFAM" id="SSF82895">
    <property type="entry name" value="TSP-1 type 1 repeat"/>
    <property type="match status" value="2"/>
</dbReference>
<dbReference type="Pfam" id="PF00386">
    <property type="entry name" value="C1q"/>
    <property type="match status" value="1"/>
</dbReference>
<dbReference type="SMART" id="SM00209">
    <property type="entry name" value="TSP1"/>
    <property type="match status" value="2"/>
</dbReference>